<gene>
    <name evidence="1" type="ORF">UT30_C0038G0003</name>
</gene>
<comment type="caution">
    <text evidence="1">The sequence shown here is derived from an EMBL/GenBank/DDBJ whole genome shotgun (WGS) entry which is preliminary data.</text>
</comment>
<evidence type="ECO:0000313" key="1">
    <source>
        <dbReference type="EMBL" id="KKR03117.1"/>
    </source>
</evidence>
<reference evidence="1 2" key="1">
    <citation type="journal article" date="2015" name="Nature">
        <title>rRNA introns, odd ribosomes, and small enigmatic genomes across a large radiation of phyla.</title>
        <authorList>
            <person name="Brown C.T."/>
            <person name="Hug L.A."/>
            <person name="Thomas B.C."/>
            <person name="Sharon I."/>
            <person name="Castelle C.J."/>
            <person name="Singh A."/>
            <person name="Wilkins M.J."/>
            <person name="Williams K.H."/>
            <person name="Banfield J.F."/>
        </authorList>
    </citation>
    <scope>NUCLEOTIDE SEQUENCE [LARGE SCALE GENOMIC DNA]</scope>
</reference>
<proteinExistence type="predicted"/>
<dbReference type="Proteomes" id="UP000033935">
    <property type="component" value="Unassembled WGS sequence"/>
</dbReference>
<evidence type="ECO:0000313" key="2">
    <source>
        <dbReference type="Proteomes" id="UP000033935"/>
    </source>
</evidence>
<protein>
    <submittedName>
        <fullName evidence="1">Uncharacterized protein</fullName>
    </submittedName>
</protein>
<dbReference type="EMBL" id="LBWG01000038">
    <property type="protein sequence ID" value="KKR03117.1"/>
    <property type="molecule type" value="Genomic_DNA"/>
</dbReference>
<sequence length="141" mass="16337">MSRKTILDPLDQLQVEHLQRAKEAVASFAEGVKMENGENKSSIEVEQRRKKQNKTRLKRYGFYTTDEIIKKIHQYSLLRIKGKSEAINELLKMALKTVEKDGPMPDVSSNRDFLKIIKEIKNSQDIEDSGNSVKENFIQNR</sequence>
<organism evidence="1 2">
    <name type="scientific">Candidatus Uhrbacteria bacterium GW2011_GWF2_39_13</name>
    <dbReference type="NCBI Taxonomy" id="1618995"/>
    <lineage>
        <taxon>Bacteria</taxon>
        <taxon>Candidatus Uhriibacteriota</taxon>
    </lineage>
</organism>
<dbReference type="AlphaFoldDB" id="A0A0G0QN71"/>
<accession>A0A0G0QN71</accession>
<name>A0A0G0QN71_9BACT</name>